<proteinExistence type="predicted"/>
<dbReference type="Proteomes" id="UP001642260">
    <property type="component" value="Unassembled WGS sequence"/>
</dbReference>
<feature type="region of interest" description="Disordered" evidence="1">
    <location>
        <begin position="1"/>
        <end position="39"/>
    </location>
</feature>
<gene>
    <name evidence="2" type="ORF">ERUC_LOCUS8103</name>
</gene>
<dbReference type="EMBL" id="CAKOAT010086265">
    <property type="protein sequence ID" value="CAH8318033.1"/>
    <property type="molecule type" value="Genomic_DNA"/>
</dbReference>
<dbReference type="AlphaFoldDB" id="A0ABC8JGT2"/>
<reference evidence="2 3" key="1">
    <citation type="submission" date="2022-03" db="EMBL/GenBank/DDBJ databases">
        <authorList>
            <person name="Macdonald S."/>
            <person name="Ahmed S."/>
            <person name="Newling K."/>
        </authorList>
    </citation>
    <scope>NUCLEOTIDE SEQUENCE [LARGE SCALE GENOMIC DNA]</scope>
</reference>
<evidence type="ECO:0000313" key="2">
    <source>
        <dbReference type="EMBL" id="CAH8318033.1"/>
    </source>
</evidence>
<organism evidence="2 3">
    <name type="scientific">Eruca vesicaria subsp. sativa</name>
    <name type="common">Garden rocket</name>
    <name type="synonym">Eruca sativa</name>
    <dbReference type="NCBI Taxonomy" id="29727"/>
    <lineage>
        <taxon>Eukaryota</taxon>
        <taxon>Viridiplantae</taxon>
        <taxon>Streptophyta</taxon>
        <taxon>Embryophyta</taxon>
        <taxon>Tracheophyta</taxon>
        <taxon>Spermatophyta</taxon>
        <taxon>Magnoliopsida</taxon>
        <taxon>eudicotyledons</taxon>
        <taxon>Gunneridae</taxon>
        <taxon>Pentapetalae</taxon>
        <taxon>rosids</taxon>
        <taxon>malvids</taxon>
        <taxon>Brassicales</taxon>
        <taxon>Brassicaceae</taxon>
        <taxon>Brassiceae</taxon>
        <taxon>Eruca</taxon>
    </lineage>
</organism>
<comment type="caution">
    <text evidence="2">The sequence shown here is derived from an EMBL/GenBank/DDBJ whole genome shotgun (WGS) entry which is preliminary data.</text>
</comment>
<accession>A0ABC8JGT2</accession>
<keyword evidence="3" id="KW-1185">Reference proteome</keyword>
<evidence type="ECO:0000313" key="3">
    <source>
        <dbReference type="Proteomes" id="UP001642260"/>
    </source>
</evidence>
<name>A0ABC8JGT2_ERUVS</name>
<feature type="compositionally biased region" description="Low complexity" evidence="1">
    <location>
        <begin position="12"/>
        <end position="27"/>
    </location>
</feature>
<protein>
    <submittedName>
        <fullName evidence="2">Uncharacterized protein</fullName>
    </submittedName>
</protein>
<sequence length="91" mass="8959">MGLEATRGADIEASSSASPSLEAPAQARPGPSDSPGGVESSSFYCLSYLRRVPGGAIGGGGFSTCGVGASEAAAVPKEDERRLITSLGSPS</sequence>
<evidence type="ECO:0000256" key="1">
    <source>
        <dbReference type="SAM" id="MobiDB-lite"/>
    </source>
</evidence>